<comment type="caution">
    <text evidence="5">The sequence shown here is derived from an EMBL/GenBank/DDBJ whole genome shotgun (WGS) entry which is preliminary data.</text>
</comment>
<sequence>MMRTMLMAGASALLFCGCGATQTAEDDTSASAAPGAPGEPSVWAYSGKTGIGTSYEAYGNEGGASPTGPVSKVWFSLADGFVTETMAGLIHQAQIKDVKLALVGDGFVDVEGEDATFETAYLDTDEAGRPLSLAYRLTTTDTDGQYEVLKDVFTDPARQTLFMRVTVRATGDAEITPYLLVNPHVANTGDDDSAAAGQDALYASDGDAALAVVPSTPFEAASAGFVGASDGLTQLRQTGSLSAAYESTGAATGNVAMTGQLARLQPGDEVTVDLAIGFGPSRDAAAAEARGTLADGYDAVLAAYNGEGEAAGWEDYLASLGALPRLAAEARDGGALAYASAMVLKAQEDKTHPGALIASLSNPWGDTVSAAESSTGYKAVWPRDFYQVAMAFLALGDEETARAAFDYLPDIQVTDDMPGNEGASGWFLQKTHVDGEREWVMVQLDQTAMPIMLGWKLWQAGVLSDEELTAAYDGTLRPAAVFLTEGGETSLDYNQGEVTPPRTQQERWEEQPGYSPSTTAAVVAGLVSAADIARALGRPEDAARFLASADDYEARIEDLMFTTEGAYGDGRYFLRITQNEDPNDNGATNGANGQAGVAEDRMLDAGFLELVRYGVRPADAPSITQSLPELDDQTIEDHYRVKYDFTFEGESGPFPGWRRYGNDGYGEDVDTGANYGDMTPGQRGRVWPFFTGERGHYELAAGRPKQDVAQTYVRAMELFANQGLMLPEQVWDGVGADTPHGYETGEGTNSATPLAWTHAEYVKLLRSLSDGEVWDRYAPVEERYAND</sequence>
<feature type="chain" id="PRO_5032445212" evidence="2">
    <location>
        <begin position="24"/>
        <end position="787"/>
    </location>
</feature>
<feature type="region of interest" description="Disordered" evidence="1">
    <location>
        <begin position="495"/>
        <end position="515"/>
    </location>
</feature>
<dbReference type="Gene3D" id="1.50.10.10">
    <property type="match status" value="1"/>
</dbReference>
<dbReference type="CDD" id="cd07430">
    <property type="entry name" value="GH15_N"/>
    <property type="match status" value="1"/>
</dbReference>
<feature type="signal peptide" evidence="2">
    <location>
        <begin position="1"/>
        <end position="23"/>
    </location>
</feature>
<dbReference type="AlphaFoldDB" id="A0A840I784"/>
<dbReference type="Gene3D" id="2.70.98.10">
    <property type="match status" value="1"/>
</dbReference>
<dbReference type="EC" id="3.2.1.3" evidence="5"/>
<dbReference type="PROSITE" id="PS51257">
    <property type="entry name" value="PROKAR_LIPOPROTEIN"/>
    <property type="match status" value="1"/>
</dbReference>
<keyword evidence="5" id="KW-0326">Glycosidase</keyword>
<gene>
    <name evidence="5" type="ORF">GGQ59_002729</name>
</gene>
<keyword evidence="5" id="KW-0378">Hydrolase</keyword>
<dbReference type="RefSeq" id="WP_183819510.1">
    <property type="nucleotide sequence ID" value="NZ_JACHOB010000006.1"/>
</dbReference>
<dbReference type="InterPro" id="IPR006425">
    <property type="entry name" value="Glucoamylase_bac"/>
</dbReference>
<dbReference type="SUPFAM" id="SSF74650">
    <property type="entry name" value="Galactose mutarotase-like"/>
    <property type="match status" value="1"/>
</dbReference>
<dbReference type="InterPro" id="IPR011013">
    <property type="entry name" value="Gal_mutarotase_sf_dom"/>
</dbReference>
<protein>
    <submittedName>
        <fullName evidence="5">Glucoamylase</fullName>
        <ecNumber evidence="5">3.2.1.3</ecNumber>
    </submittedName>
</protein>
<dbReference type="PANTHER" id="PTHR31616:SF0">
    <property type="entry name" value="GLUCAN 1,4-ALPHA-GLUCOSIDASE"/>
    <property type="match status" value="1"/>
</dbReference>
<keyword evidence="6" id="KW-1185">Reference proteome</keyword>
<dbReference type="Pfam" id="PF00723">
    <property type="entry name" value="Glyco_hydro_15"/>
    <property type="match status" value="1"/>
</dbReference>
<evidence type="ECO:0000313" key="6">
    <source>
        <dbReference type="Proteomes" id="UP000563524"/>
    </source>
</evidence>
<dbReference type="InterPro" id="IPR012341">
    <property type="entry name" value="6hp_glycosidase-like_sf"/>
</dbReference>
<dbReference type="EMBL" id="JACHOB010000006">
    <property type="protein sequence ID" value="MBB4660185.1"/>
    <property type="molecule type" value="Genomic_DNA"/>
</dbReference>
<dbReference type="GO" id="GO:0004339">
    <property type="term" value="F:glucan 1,4-alpha-glucosidase activity"/>
    <property type="evidence" value="ECO:0007669"/>
    <property type="project" value="UniProtKB-EC"/>
</dbReference>
<dbReference type="InterPro" id="IPR011613">
    <property type="entry name" value="GH15-like"/>
</dbReference>
<dbReference type="GO" id="GO:0016757">
    <property type="term" value="F:glycosyltransferase activity"/>
    <property type="evidence" value="ECO:0007669"/>
    <property type="project" value="UniProtKB-ARBA"/>
</dbReference>
<dbReference type="NCBIfam" id="TIGR01535">
    <property type="entry name" value="glucan_glucosid"/>
    <property type="match status" value="1"/>
</dbReference>
<reference evidence="5 6" key="1">
    <citation type="submission" date="2020-08" db="EMBL/GenBank/DDBJ databases">
        <title>Genomic Encyclopedia of Type Strains, Phase IV (KMG-IV): sequencing the most valuable type-strain genomes for metagenomic binning, comparative biology and taxonomic classification.</title>
        <authorList>
            <person name="Goeker M."/>
        </authorList>
    </citation>
    <scope>NUCLEOTIDE SEQUENCE [LARGE SCALE GENOMIC DNA]</scope>
    <source>
        <strain evidence="5 6">DSM 102850</strain>
    </source>
</reference>
<dbReference type="GO" id="GO:0030246">
    <property type="term" value="F:carbohydrate binding"/>
    <property type="evidence" value="ECO:0007669"/>
    <property type="project" value="InterPro"/>
</dbReference>
<evidence type="ECO:0000259" key="3">
    <source>
        <dbReference type="Pfam" id="PF00723"/>
    </source>
</evidence>
<proteinExistence type="predicted"/>
<dbReference type="InterPro" id="IPR008928">
    <property type="entry name" value="6-hairpin_glycosidase_sf"/>
</dbReference>
<dbReference type="Proteomes" id="UP000563524">
    <property type="component" value="Unassembled WGS sequence"/>
</dbReference>
<organism evidence="5 6">
    <name type="scientific">Parvularcula dongshanensis</name>
    <dbReference type="NCBI Taxonomy" id="1173995"/>
    <lineage>
        <taxon>Bacteria</taxon>
        <taxon>Pseudomonadati</taxon>
        <taxon>Pseudomonadota</taxon>
        <taxon>Alphaproteobacteria</taxon>
        <taxon>Parvularculales</taxon>
        <taxon>Parvularculaceae</taxon>
        <taxon>Parvularcula</taxon>
    </lineage>
</organism>
<evidence type="ECO:0000256" key="1">
    <source>
        <dbReference type="SAM" id="MobiDB-lite"/>
    </source>
</evidence>
<evidence type="ECO:0000256" key="2">
    <source>
        <dbReference type="SAM" id="SignalP"/>
    </source>
</evidence>
<accession>A0A840I784</accession>
<dbReference type="InterPro" id="IPR015220">
    <property type="entry name" value="Glucodextranase_N"/>
</dbReference>
<keyword evidence="2" id="KW-0732">Signal</keyword>
<evidence type="ECO:0000259" key="4">
    <source>
        <dbReference type="Pfam" id="PF09137"/>
    </source>
</evidence>
<dbReference type="SUPFAM" id="SSF48208">
    <property type="entry name" value="Six-hairpin glycosidases"/>
    <property type="match status" value="1"/>
</dbReference>
<dbReference type="InterPro" id="IPR014718">
    <property type="entry name" value="GH-type_carb-bd"/>
</dbReference>
<dbReference type="PANTHER" id="PTHR31616">
    <property type="entry name" value="TREHALASE"/>
    <property type="match status" value="1"/>
</dbReference>
<feature type="domain" description="GH15-like" evidence="3">
    <location>
        <begin position="337"/>
        <end position="764"/>
    </location>
</feature>
<feature type="domain" description="Glucodextranase N-terminal" evidence="4">
    <location>
        <begin position="33"/>
        <end position="317"/>
    </location>
</feature>
<name>A0A840I784_9PROT</name>
<dbReference type="Pfam" id="PF09137">
    <property type="entry name" value="Glucodextran_N"/>
    <property type="match status" value="1"/>
</dbReference>
<evidence type="ECO:0000313" key="5">
    <source>
        <dbReference type="EMBL" id="MBB4660185.1"/>
    </source>
</evidence>
<dbReference type="GO" id="GO:0005975">
    <property type="term" value="P:carbohydrate metabolic process"/>
    <property type="evidence" value="ECO:0007669"/>
    <property type="project" value="InterPro"/>
</dbReference>